<keyword evidence="2" id="KW-1185">Reference proteome</keyword>
<evidence type="ECO:0000313" key="1">
    <source>
        <dbReference type="EMBL" id="KYB29158.1"/>
    </source>
</evidence>
<proteinExistence type="predicted"/>
<protein>
    <submittedName>
        <fullName evidence="1">Uncharacterized protein</fullName>
    </submittedName>
</protein>
<reference evidence="1 2" key="2">
    <citation type="journal article" date="2010" name="Nucleic Acids Res.">
        <title>BeetleBase in 2010: revisions to provide comprehensive genomic information for Tribolium castaneum.</title>
        <authorList>
            <person name="Kim H.S."/>
            <person name="Murphy T."/>
            <person name="Xia J."/>
            <person name="Caragea D."/>
            <person name="Park Y."/>
            <person name="Beeman R.W."/>
            <person name="Lorenzen M.D."/>
            <person name="Butcher S."/>
            <person name="Manak J.R."/>
            <person name="Brown S.J."/>
        </authorList>
    </citation>
    <scope>GENOME REANNOTATION</scope>
    <source>
        <strain evidence="1 2">Georgia GA2</strain>
    </source>
</reference>
<gene>
    <name evidence="1" type="primary">AUGUSTUS-3.0.2_32106</name>
    <name evidence="1" type="ORF">TcasGA2_TC032106</name>
</gene>
<dbReference type="EMBL" id="KQ971312">
    <property type="protein sequence ID" value="KYB29158.1"/>
    <property type="molecule type" value="Genomic_DNA"/>
</dbReference>
<sequence>MKNGGSETLGKGDFGCFKNCIKVFAKCSPDWSAFSFRVANDSRLAFYVMEIRLFSVLSRGARNSRGVLLGVCAAERADYCCETLHALIVDTMTQVINGLIPARHTQCAKIANIPDIRNPNPLGAQPGTWGSHGGVMFETLTACQYYYKLVHQSQCKLAVPLSILTDPRDYESPSLTVECATRCSIVLVEARAMCGRRRRQRPGGGAAACVVRGN</sequence>
<reference evidence="1 2" key="1">
    <citation type="journal article" date="2008" name="Nature">
        <title>The genome of the model beetle and pest Tribolium castaneum.</title>
        <authorList>
            <consortium name="Tribolium Genome Sequencing Consortium"/>
            <person name="Richards S."/>
            <person name="Gibbs R.A."/>
            <person name="Weinstock G.M."/>
            <person name="Brown S.J."/>
            <person name="Denell R."/>
            <person name="Beeman R.W."/>
            <person name="Gibbs R."/>
            <person name="Beeman R.W."/>
            <person name="Brown S.J."/>
            <person name="Bucher G."/>
            <person name="Friedrich M."/>
            <person name="Grimmelikhuijzen C.J."/>
            <person name="Klingler M."/>
            <person name="Lorenzen M."/>
            <person name="Richards S."/>
            <person name="Roth S."/>
            <person name="Schroder R."/>
            <person name="Tautz D."/>
            <person name="Zdobnov E.M."/>
            <person name="Muzny D."/>
            <person name="Gibbs R.A."/>
            <person name="Weinstock G.M."/>
            <person name="Attaway T."/>
            <person name="Bell S."/>
            <person name="Buhay C.J."/>
            <person name="Chandrabose M.N."/>
            <person name="Chavez D."/>
            <person name="Clerk-Blankenburg K.P."/>
            <person name="Cree A."/>
            <person name="Dao M."/>
            <person name="Davis C."/>
            <person name="Chacko J."/>
            <person name="Dinh H."/>
            <person name="Dugan-Rocha S."/>
            <person name="Fowler G."/>
            <person name="Garner T.T."/>
            <person name="Garnes J."/>
            <person name="Gnirke A."/>
            <person name="Hawes A."/>
            <person name="Hernandez J."/>
            <person name="Hines S."/>
            <person name="Holder M."/>
            <person name="Hume J."/>
            <person name="Jhangiani S.N."/>
            <person name="Joshi V."/>
            <person name="Khan Z.M."/>
            <person name="Jackson L."/>
            <person name="Kovar C."/>
            <person name="Kowis A."/>
            <person name="Lee S."/>
            <person name="Lewis L.R."/>
            <person name="Margolis J."/>
            <person name="Morgan M."/>
            <person name="Nazareth L.V."/>
            <person name="Nguyen N."/>
            <person name="Okwuonu G."/>
            <person name="Parker D."/>
            <person name="Richards S."/>
            <person name="Ruiz S.J."/>
            <person name="Santibanez J."/>
            <person name="Savard J."/>
            <person name="Scherer S.E."/>
            <person name="Schneider B."/>
            <person name="Sodergren E."/>
            <person name="Tautz D."/>
            <person name="Vattahil S."/>
            <person name="Villasana D."/>
            <person name="White C.S."/>
            <person name="Wright R."/>
            <person name="Park Y."/>
            <person name="Beeman R.W."/>
            <person name="Lord J."/>
            <person name="Oppert B."/>
            <person name="Lorenzen M."/>
            <person name="Brown S."/>
            <person name="Wang L."/>
            <person name="Savard J."/>
            <person name="Tautz D."/>
            <person name="Richards S."/>
            <person name="Weinstock G."/>
            <person name="Gibbs R.A."/>
            <person name="Liu Y."/>
            <person name="Worley K."/>
            <person name="Weinstock G."/>
            <person name="Elsik C.G."/>
            <person name="Reese J.T."/>
            <person name="Elhaik E."/>
            <person name="Landan G."/>
            <person name="Graur D."/>
            <person name="Arensburger P."/>
            <person name="Atkinson P."/>
            <person name="Beeman R.W."/>
            <person name="Beidler J."/>
            <person name="Brown S.J."/>
            <person name="Demuth J.P."/>
            <person name="Drury D.W."/>
            <person name="Du Y.Z."/>
            <person name="Fujiwara H."/>
            <person name="Lorenzen M."/>
            <person name="Maselli V."/>
            <person name="Osanai M."/>
            <person name="Park Y."/>
            <person name="Robertson H.M."/>
            <person name="Tu Z."/>
            <person name="Wang J.J."/>
            <person name="Wang S."/>
            <person name="Richards S."/>
            <person name="Song H."/>
            <person name="Zhang L."/>
            <person name="Sodergren E."/>
            <person name="Werner D."/>
            <person name="Stanke M."/>
            <person name="Morgenstern B."/>
            <person name="Solovyev V."/>
            <person name="Kosarev P."/>
            <person name="Brown G."/>
            <person name="Chen H.C."/>
            <person name="Ermolaeva O."/>
            <person name="Hlavina W."/>
            <person name="Kapustin Y."/>
            <person name="Kiryutin B."/>
            <person name="Kitts P."/>
            <person name="Maglott D."/>
            <person name="Pruitt K."/>
            <person name="Sapojnikov V."/>
            <person name="Souvorov A."/>
            <person name="Mackey A.J."/>
            <person name="Waterhouse R.M."/>
            <person name="Wyder S."/>
            <person name="Zdobnov E.M."/>
            <person name="Zdobnov E.M."/>
            <person name="Wyder S."/>
            <person name="Kriventseva E.V."/>
            <person name="Kadowaki T."/>
            <person name="Bork P."/>
            <person name="Aranda M."/>
            <person name="Bao R."/>
            <person name="Beermann A."/>
            <person name="Berns N."/>
            <person name="Bolognesi R."/>
            <person name="Bonneton F."/>
            <person name="Bopp D."/>
            <person name="Brown S.J."/>
            <person name="Bucher G."/>
            <person name="Butts T."/>
            <person name="Chaumot A."/>
            <person name="Denell R.E."/>
            <person name="Ferrier D.E."/>
            <person name="Friedrich M."/>
            <person name="Gordon C.M."/>
            <person name="Jindra M."/>
            <person name="Klingler M."/>
            <person name="Lan Q."/>
            <person name="Lattorff H.M."/>
            <person name="Laudet V."/>
            <person name="von Levetsow C."/>
            <person name="Liu Z."/>
            <person name="Lutz R."/>
            <person name="Lynch J.A."/>
            <person name="da Fonseca R.N."/>
            <person name="Posnien N."/>
            <person name="Reuter R."/>
            <person name="Roth S."/>
            <person name="Savard J."/>
            <person name="Schinko J.B."/>
            <person name="Schmitt C."/>
            <person name="Schoppmeier M."/>
            <person name="Schroder R."/>
            <person name="Shippy T.D."/>
            <person name="Simonnet F."/>
            <person name="Marques-Souza H."/>
            <person name="Tautz D."/>
            <person name="Tomoyasu Y."/>
            <person name="Trauner J."/>
            <person name="Van der Zee M."/>
            <person name="Vervoort M."/>
            <person name="Wittkopp N."/>
            <person name="Wimmer E.A."/>
            <person name="Yang X."/>
            <person name="Jones A.K."/>
            <person name="Sattelle D.B."/>
            <person name="Ebert P.R."/>
            <person name="Nelson D."/>
            <person name="Scott J.G."/>
            <person name="Beeman R.W."/>
            <person name="Muthukrishnan S."/>
            <person name="Kramer K.J."/>
            <person name="Arakane Y."/>
            <person name="Beeman R.W."/>
            <person name="Zhu Q."/>
            <person name="Hogenkamp D."/>
            <person name="Dixit R."/>
            <person name="Oppert B."/>
            <person name="Jiang H."/>
            <person name="Zou Z."/>
            <person name="Marshall J."/>
            <person name="Elpidina E."/>
            <person name="Vinokurov K."/>
            <person name="Oppert C."/>
            <person name="Zou Z."/>
            <person name="Evans J."/>
            <person name="Lu Z."/>
            <person name="Zhao P."/>
            <person name="Sumathipala N."/>
            <person name="Altincicek B."/>
            <person name="Vilcinskas A."/>
            <person name="Williams M."/>
            <person name="Hultmark D."/>
            <person name="Hetru C."/>
            <person name="Jiang H."/>
            <person name="Grimmelikhuijzen C.J."/>
            <person name="Hauser F."/>
            <person name="Cazzamali G."/>
            <person name="Williamson M."/>
            <person name="Park Y."/>
            <person name="Li B."/>
            <person name="Tanaka Y."/>
            <person name="Predel R."/>
            <person name="Neupert S."/>
            <person name="Schachtner J."/>
            <person name="Verleyen P."/>
            <person name="Raible F."/>
            <person name="Bork P."/>
            <person name="Friedrich M."/>
            <person name="Walden K.K."/>
            <person name="Robertson H.M."/>
            <person name="Angeli S."/>
            <person name="Foret S."/>
            <person name="Bucher G."/>
            <person name="Schuetz S."/>
            <person name="Maleszka R."/>
            <person name="Wimmer E.A."/>
            <person name="Beeman R.W."/>
            <person name="Lorenzen M."/>
            <person name="Tomoyasu Y."/>
            <person name="Miller S.C."/>
            <person name="Grossmann D."/>
            <person name="Bucher G."/>
        </authorList>
    </citation>
    <scope>NUCLEOTIDE SEQUENCE [LARGE SCALE GENOMIC DNA]</scope>
    <source>
        <strain evidence="1 2">Georgia GA2</strain>
    </source>
</reference>
<dbReference type="AlphaFoldDB" id="A0A139WM88"/>
<accession>A0A139WM88</accession>
<name>A0A139WM88_TRICA</name>
<evidence type="ECO:0000313" key="2">
    <source>
        <dbReference type="Proteomes" id="UP000007266"/>
    </source>
</evidence>
<organism evidence="1 2">
    <name type="scientific">Tribolium castaneum</name>
    <name type="common">Red flour beetle</name>
    <dbReference type="NCBI Taxonomy" id="7070"/>
    <lineage>
        <taxon>Eukaryota</taxon>
        <taxon>Metazoa</taxon>
        <taxon>Ecdysozoa</taxon>
        <taxon>Arthropoda</taxon>
        <taxon>Hexapoda</taxon>
        <taxon>Insecta</taxon>
        <taxon>Pterygota</taxon>
        <taxon>Neoptera</taxon>
        <taxon>Endopterygota</taxon>
        <taxon>Coleoptera</taxon>
        <taxon>Polyphaga</taxon>
        <taxon>Cucujiformia</taxon>
        <taxon>Tenebrionidae</taxon>
        <taxon>Tenebrionidae incertae sedis</taxon>
        <taxon>Tribolium</taxon>
    </lineage>
</organism>
<dbReference type="InParanoid" id="A0A139WM88"/>
<dbReference type="Proteomes" id="UP000007266">
    <property type="component" value="Linkage group 2"/>
</dbReference>